<dbReference type="PANTHER" id="PTHR21207:SF2">
    <property type="entry name" value="PARKIN COREGULATED GENE PROTEIN"/>
    <property type="match status" value="1"/>
</dbReference>
<dbReference type="PANTHER" id="PTHR21207">
    <property type="entry name" value="PARKIN COREGULATED GENE PROTEIN PARK2 COREGULATED"/>
    <property type="match status" value="1"/>
</dbReference>
<dbReference type="AlphaFoldDB" id="A0A024TX49"/>
<sequence>MSRHKEAADGPLNCDVLSLDDPATPMTARPTSSSGRSKAKAKDKSEFRRYFDQEELPMSIETQNGDRNIVWTTPLEALDYTHILPICCSGLQETLEPYPSFAFKATMELLEHGMADSRVLKSLPPVMSHVKAALNKRDKEVVHRVLLVVQQLAVCEGVGEALSEYYRTILPLCNLLKDKRLGTGDGMTKELIQETLEILEAYGKDDAHHQIQHHVPGYQHCAVK</sequence>
<feature type="region of interest" description="Disordered" evidence="1">
    <location>
        <begin position="1"/>
        <end position="44"/>
    </location>
</feature>
<evidence type="ECO:0000256" key="1">
    <source>
        <dbReference type="SAM" id="MobiDB-lite"/>
    </source>
</evidence>
<dbReference type="InterPro" id="IPR019399">
    <property type="entry name" value="Parkin_co-regulated_protein"/>
</dbReference>
<dbReference type="STRING" id="157072.A0A024TX49"/>
<reference evidence="2" key="1">
    <citation type="submission" date="2013-12" db="EMBL/GenBank/DDBJ databases">
        <title>The Genome Sequence of Aphanomyces invadans NJM9701.</title>
        <authorList>
            <consortium name="The Broad Institute Genomics Platform"/>
            <person name="Russ C."/>
            <person name="Tyler B."/>
            <person name="van West P."/>
            <person name="Dieguez-Uribeondo J."/>
            <person name="Young S.K."/>
            <person name="Zeng Q."/>
            <person name="Gargeya S."/>
            <person name="Fitzgerald M."/>
            <person name="Abouelleil A."/>
            <person name="Alvarado L."/>
            <person name="Chapman S.B."/>
            <person name="Gainer-Dewar J."/>
            <person name="Goldberg J."/>
            <person name="Griggs A."/>
            <person name="Gujja S."/>
            <person name="Hansen M."/>
            <person name="Howarth C."/>
            <person name="Imamovic A."/>
            <person name="Ireland A."/>
            <person name="Larimer J."/>
            <person name="McCowan C."/>
            <person name="Murphy C."/>
            <person name="Pearson M."/>
            <person name="Poon T.W."/>
            <person name="Priest M."/>
            <person name="Roberts A."/>
            <person name="Saif S."/>
            <person name="Shea T."/>
            <person name="Sykes S."/>
            <person name="Wortman J."/>
            <person name="Nusbaum C."/>
            <person name="Birren B."/>
        </authorList>
    </citation>
    <scope>NUCLEOTIDE SEQUENCE [LARGE SCALE GENOMIC DNA]</scope>
    <source>
        <strain evidence="2">NJM9701</strain>
    </source>
</reference>
<gene>
    <name evidence="2" type="ORF">H310_08683</name>
</gene>
<organism evidence="2">
    <name type="scientific">Aphanomyces invadans</name>
    <dbReference type="NCBI Taxonomy" id="157072"/>
    <lineage>
        <taxon>Eukaryota</taxon>
        <taxon>Sar</taxon>
        <taxon>Stramenopiles</taxon>
        <taxon>Oomycota</taxon>
        <taxon>Saprolegniomycetes</taxon>
        <taxon>Saprolegniales</taxon>
        <taxon>Verrucalvaceae</taxon>
        <taxon>Aphanomyces</taxon>
    </lineage>
</organism>
<dbReference type="GO" id="GO:0051879">
    <property type="term" value="F:Hsp90 protein binding"/>
    <property type="evidence" value="ECO:0007669"/>
    <property type="project" value="TreeGrafter"/>
</dbReference>
<protein>
    <submittedName>
        <fullName evidence="2">Uncharacterized protein</fullName>
    </submittedName>
</protein>
<evidence type="ECO:0000313" key="2">
    <source>
        <dbReference type="EMBL" id="ETV98559.1"/>
    </source>
</evidence>
<dbReference type="Pfam" id="PF10274">
    <property type="entry name" value="ParcG"/>
    <property type="match status" value="1"/>
</dbReference>
<dbReference type="RefSeq" id="XP_008872756.1">
    <property type="nucleotide sequence ID" value="XM_008874534.1"/>
</dbReference>
<dbReference type="GO" id="GO:0030544">
    <property type="term" value="F:Hsp70 protein binding"/>
    <property type="evidence" value="ECO:0007669"/>
    <property type="project" value="TreeGrafter"/>
</dbReference>
<dbReference type="OrthoDB" id="5954824at2759"/>
<dbReference type="eggNOG" id="KOG3961">
    <property type="taxonomic scope" value="Eukaryota"/>
</dbReference>
<name>A0A024TX49_9STRA</name>
<proteinExistence type="predicted"/>
<dbReference type="GeneID" id="20085733"/>
<dbReference type="VEuPathDB" id="FungiDB:H310_08683"/>
<dbReference type="EMBL" id="KI913969">
    <property type="protein sequence ID" value="ETV98559.1"/>
    <property type="molecule type" value="Genomic_DNA"/>
</dbReference>
<accession>A0A024TX49</accession>